<keyword evidence="3" id="KW-0804">Transcription</keyword>
<dbReference type="InterPro" id="IPR046335">
    <property type="entry name" value="LacI/GalR-like_sensor"/>
</dbReference>
<dbReference type="Gene3D" id="3.40.50.2300">
    <property type="match status" value="2"/>
</dbReference>
<feature type="domain" description="HTH lacI-type" evidence="4">
    <location>
        <begin position="4"/>
        <end position="58"/>
    </location>
</feature>
<evidence type="ECO:0000256" key="3">
    <source>
        <dbReference type="ARBA" id="ARBA00023163"/>
    </source>
</evidence>
<dbReference type="PROSITE" id="PS50932">
    <property type="entry name" value="HTH_LACI_2"/>
    <property type="match status" value="1"/>
</dbReference>
<dbReference type="SUPFAM" id="SSF53822">
    <property type="entry name" value="Periplasmic binding protein-like I"/>
    <property type="match status" value="1"/>
</dbReference>
<dbReference type="GO" id="GO:0003700">
    <property type="term" value="F:DNA-binding transcription factor activity"/>
    <property type="evidence" value="ECO:0007669"/>
    <property type="project" value="TreeGrafter"/>
</dbReference>
<dbReference type="InterPro" id="IPR028082">
    <property type="entry name" value="Peripla_BP_I"/>
</dbReference>
<dbReference type="CDD" id="cd01392">
    <property type="entry name" value="HTH_LacI"/>
    <property type="match status" value="1"/>
</dbReference>
<dbReference type="InterPro" id="IPR000843">
    <property type="entry name" value="HTH_LacI"/>
</dbReference>
<protein>
    <submittedName>
        <fullName evidence="5">Transcriptional regulator, LacI family</fullName>
    </submittedName>
</protein>
<accession>A0A1I2A8B2</accession>
<keyword evidence="2" id="KW-0238">DNA-binding</keyword>
<evidence type="ECO:0000259" key="4">
    <source>
        <dbReference type="PROSITE" id="PS50932"/>
    </source>
</evidence>
<organism evidence="5 8">
    <name type="scientific">Saccharopolyspora kobensis</name>
    <dbReference type="NCBI Taxonomy" id="146035"/>
    <lineage>
        <taxon>Bacteria</taxon>
        <taxon>Bacillati</taxon>
        <taxon>Actinomycetota</taxon>
        <taxon>Actinomycetes</taxon>
        <taxon>Pseudonocardiales</taxon>
        <taxon>Pseudonocardiaceae</taxon>
        <taxon>Saccharopolyspora</taxon>
    </lineage>
</organism>
<dbReference type="Pfam" id="PF13377">
    <property type="entry name" value="Peripla_BP_3"/>
    <property type="match status" value="1"/>
</dbReference>
<evidence type="ECO:0000256" key="2">
    <source>
        <dbReference type="ARBA" id="ARBA00023125"/>
    </source>
</evidence>
<dbReference type="EMBL" id="FNVB01000002">
    <property type="protein sequence ID" value="SEG13535.1"/>
    <property type="molecule type" value="Genomic_DNA"/>
</dbReference>
<reference evidence="5" key="2">
    <citation type="submission" date="2016-10" db="EMBL/GenBank/DDBJ databases">
        <authorList>
            <person name="de Groot N.N."/>
        </authorList>
    </citation>
    <scope>NUCLEOTIDE SEQUENCE [LARGE SCALE GENOMIC DNA]</scope>
    <source>
        <strain evidence="5">ATCC 20501</strain>
    </source>
</reference>
<dbReference type="SMART" id="SM00354">
    <property type="entry name" value="HTH_LACI"/>
    <property type="match status" value="1"/>
</dbReference>
<reference evidence="7 8" key="1">
    <citation type="submission" date="2016-10" db="EMBL/GenBank/DDBJ databases">
        <authorList>
            <person name="Varghese N."/>
            <person name="Submissions S."/>
        </authorList>
    </citation>
    <scope>NUCLEOTIDE SEQUENCE [LARGE SCALE GENOMIC DNA]</scope>
    <source>
        <strain evidence="8">ATCC 20501</strain>
        <strain evidence="6 7">CGMCC 4.3529</strain>
    </source>
</reference>
<evidence type="ECO:0000313" key="6">
    <source>
        <dbReference type="EMBL" id="SFE39828.1"/>
    </source>
</evidence>
<dbReference type="Pfam" id="PF00356">
    <property type="entry name" value="LacI"/>
    <property type="match status" value="1"/>
</dbReference>
<name>A0A1H5XPX9_9PSEU</name>
<keyword evidence="7" id="KW-1185">Reference proteome</keyword>
<dbReference type="Gene3D" id="1.10.260.40">
    <property type="entry name" value="lambda repressor-like DNA-binding domains"/>
    <property type="match status" value="1"/>
</dbReference>
<evidence type="ECO:0000313" key="7">
    <source>
        <dbReference type="Proteomes" id="UP000199690"/>
    </source>
</evidence>
<keyword evidence="1" id="KW-0805">Transcription regulation</keyword>
<dbReference type="PROSITE" id="PS00356">
    <property type="entry name" value="HTH_LACI_1"/>
    <property type="match status" value="1"/>
</dbReference>
<dbReference type="Proteomes" id="UP000236729">
    <property type="component" value="Unassembled WGS sequence"/>
</dbReference>
<accession>A0A1H5XPX9</accession>
<evidence type="ECO:0000313" key="8">
    <source>
        <dbReference type="Proteomes" id="UP000236729"/>
    </source>
</evidence>
<proteinExistence type="predicted"/>
<dbReference type="CDD" id="cd06267">
    <property type="entry name" value="PBP1_LacI_sugar_binding-like"/>
    <property type="match status" value="1"/>
</dbReference>
<dbReference type="AlphaFoldDB" id="A0A1H5XPX9"/>
<dbReference type="SUPFAM" id="SSF47413">
    <property type="entry name" value="lambda repressor-like DNA-binding domains"/>
    <property type="match status" value="1"/>
</dbReference>
<sequence>MKRPTIIDIAREVGVSKAAVSYALNGRGGVSPQTRERILEVAAELGWRASSAARALSSDRAASVGIVLARSPEVLHTEPFFMQMVAGLEQTLSEHGVSLQLALVADTATELATYQRWWAERRVDGVVVTDLRAADPRPRLLRELGTPTVFFGTAEAMPGSSVLLVNENDVARTALAHLAGLGHRRIGHVQGPRSLQHTVRREEALRAAAREYDGVVISRASGDYTEESGMRATRRLLAARDRPTAIVYDNDVMAVAAVAGAEELGVAVPAELSVLAWDDSMLCRVVRPAVTAFAHGVAKDAATAARMLLELVETGAVEEGELSSRRLVPRASTAAPGS</sequence>
<dbReference type="EMBL" id="FOME01000011">
    <property type="protein sequence ID" value="SFE39828.1"/>
    <property type="molecule type" value="Genomic_DNA"/>
</dbReference>
<dbReference type="InterPro" id="IPR010982">
    <property type="entry name" value="Lambda_DNA-bd_dom_sf"/>
</dbReference>
<dbReference type="PANTHER" id="PTHR30146">
    <property type="entry name" value="LACI-RELATED TRANSCRIPTIONAL REPRESSOR"/>
    <property type="match status" value="1"/>
</dbReference>
<dbReference type="SMR" id="A0A1H5XPX9"/>
<dbReference type="Proteomes" id="UP000199690">
    <property type="component" value="Unassembled WGS sequence"/>
</dbReference>
<evidence type="ECO:0000256" key="1">
    <source>
        <dbReference type="ARBA" id="ARBA00023015"/>
    </source>
</evidence>
<dbReference type="RefSeq" id="WP_093356376.1">
    <property type="nucleotide sequence ID" value="NZ_FNVB01000002.1"/>
</dbReference>
<dbReference type="PANTHER" id="PTHR30146:SF155">
    <property type="entry name" value="ALANINE RACEMASE"/>
    <property type="match status" value="1"/>
</dbReference>
<dbReference type="GO" id="GO:0000976">
    <property type="term" value="F:transcription cis-regulatory region binding"/>
    <property type="evidence" value="ECO:0007669"/>
    <property type="project" value="TreeGrafter"/>
</dbReference>
<evidence type="ECO:0000313" key="5">
    <source>
        <dbReference type="EMBL" id="SEG13535.1"/>
    </source>
</evidence>
<gene>
    <name evidence="5" type="ORF">SAMN02982929_01593</name>
    <name evidence="6" type="ORF">SAMN05216506_11131</name>
</gene>